<dbReference type="InterPro" id="IPR036259">
    <property type="entry name" value="MFS_trans_sf"/>
</dbReference>
<feature type="transmembrane region" description="Helical" evidence="1">
    <location>
        <begin position="349"/>
        <end position="371"/>
    </location>
</feature>
<dbReference type="PANTHER" id="PTHR23530:SF1">
    <property type="entry name" value="PERMEASE, MAJOR FACILITATOR SUPERFAMILY-RELATED"/>
    <property type="match status" value="1"/>
</dbReference>
<accession>A0AA97M1C8</accession>
<organism evidence="2 3">
    <name type="scientific">Thermobifida halotolerans</name>
    <dbReference type="NCBI Taxonomy" id="483545"/>
    <lineage>
        <taxon>Bacteria</taxon>
        <taxon>Bacillati</taxon>
        <taxon>Actinomycetota</taxon>
        <taxon>Actinomycetes</taxon>
        <taxon>Streptosporangiales</taxon>
        <taxon>Nocardiopsidaceae</taxon>
        <taxon>Thermobifida</taxon>
    </lineage>
</organism>
<feature type="transmembrane region" description="Helical" evidence="1">
    <location>
        <begin position="64"/>
        <end position="83"/>
    </location>
</feature>
<feature type="transmembrane region" description="Helical" evidence="1">
    <location>
        <begin position="267"/>
        <end position="285"/>
    </location>
</feature>
<dbReference type="InterPro" id="IPR011701">
    <property type="entry name" value="MFS"/>
</dbReference>
<dbReference type="AlphaFoldDB" id="A0AA97M1C8"/>
<dbReference type="GO" id="GO:0022857">
    <property type="term" value="F:transmembrane transporter activity"/>
    <property type="evidence" value="ECO:0007669"/>
    <property type="project" value="InterPro"/>
</dbReference>
<reference evidence="2" key="1">
    <citation type="submission" date="2020-10" db="EMBL/GenBank/DDBJ databases">
        <title>De novo genome project of the cellulose decomposer Thermobifida halotolerans type strain.</title>
        <authorList>
            <person name="Nagy I."/>
            <person name="Horvath B."/>
            <person name="Kukolya J."/>
            <person name="Nagy I."/>
            <person name="Orsini M."/>
        </authorList>
    </citation>
    <scope>NUCLEOTIDE SEQUENCE</scope>
    <source>
        <strain evidence="2">DSM 44931</strain>
    </source>
</reference>
<dbReference type="Pfam" id="PF07690">
    <property type="entry name" value="MFS_1"/>
    <property type="match status" value="1"/>
</dbReference>
<sequence>MTRGLHAYAFFQDFVLLYPVYALLFADSGLSEAQISSLFALWSVTSFTLEVPSGVLADRVSRRLLLAAAPLLAGAGFALWVLLPSYPAFAVGFVLWGAGGALGSGALEALVYEGLAAAGAAHRYPRLIGRSRAVATAAVVVATPLASPVLAAGGYAALGAASVAACVCAAAAGWALPEAPRDRAASDDGDGEAGVLRDALAEVRRAPALLGVLALLSVLSGAEALEEYLPLLARSTGVSDTAVPPLVLLVTAGTAVGQWCAGHATRWAGPALCAAALLLAVGAFSGHPAGMLGVAAAFGVLAWAGVAVETRLQERISDRSRATVTSLAGIGTETVGLLFFAVYGLGSVWAGPGALFAVLAVPFLVVGLLLWRPR</sequence>
<dbReference type="InterPro" id="IPR053160">
    <property type="entry name" value="MFS_DHA3_Transporter"/>
</dbReference>
<name>A0AA97M1C8_9ACTN</name>
<evidence type="ECO:0000256" key="1">
    <source>
        <dbReference type="SAM" id="Phobius"/>
    </source>
</evidence>
<proteinExistence type="predicted"/>
<gene>
    <name evidence="2" type="ORF">NI17_004320</name>
</gene>
<keyword evidence="3" id="KW-1185">Reference proteome</keyword>
<evidence type="ECO:0000313" key="2">
    <source>
        <dbReference type="EMBL" id="UOE21846.1"/>
    </source>
</evidence>
<dbReference type="RefSeq" id="WP_068689207.1">
    <property type="nucleotide sequence ID" value="NZ_JBGBYW010000002.1"/>
</dbReference>
<keyword evidence="1" id="KW-0472">Membrane</keyword>
<feature type="transmembrane region" description="Helical" evidence="1">
    <location>
        <begin position="38"/>
        <end position="57"/>
    </location>
</feature>
<dbReference type="SUPFAM" id="SSF103473">
    <property type="entry name" value="MFS general substrate transporter"/>
    <property type="match status" value="1"/>
</dbReference>
<evidence type="ECO:0000313" key="3">
    <source>
        <dbReference type="Proteomes" id="UP000265719"/>
    </source>
</evidence>
<dbReference type="EMBL" id="CP063196">
    <property type="protein sequence ID" value="UOE21846.1"/>
    <property type="molecule type" value="Genomic_DNA"/>
</dbReference>
<keyword evidence="1" id="KW-0812">Transmembrane</keyword>
<protein>
    <submittedName>
        <fullName evidence="2">MFS transporter</fullName>
    </submittedName>
</protein>
<dbReference type="PANTHER" id="PTHR23530">
    <property type="entry name" value="TRANSPORT PROTEIN-RELATED"/>
    <property type="match status" value="1"/>
</dbReference>
<dbReference type="KEGG" id="thao:NI17_004320"/>
<feature type="transmembrane region" description="Helical" evidence="1">
    <location>
        <begin position="157"/>
        <end position="176"/>
    </location>
</feature>
<feature type="transmembrane region" description="Helical" evidence="1">
    <location>
        <begin position="322"/>
        <end position="343"/>
    </location>
</feature>
<feature type="transmembrane region" description="Helical" evidence="1">
    <location>
        <begin position="7"/>
        <end position="26"/>
    </location>
</feature>
<dbReference type="Gene3D" id="1.20.1250.20">
    <property type="entry name" value="MFS general substrate transporter like domains"/>
    <property type="match status" value="1"/>
</dbReference>
<dbReference type="Proteomes" id="UP000265719">
    <property type="component" value="Chromosome"/>
</dbReference>
<feature type="transmembrane region" description="Helical" evidence="1">
    <location>
        <begin position="89"/>
        <end position="112"/>
    </location>
</feature>
<feature type="transmembrane region" description="Helical" evidence="1">
    <location>
        <begin position="133"/>
        <end position="151"/>
    </location>
</feature>
<feature type="transmembrane region" description="Helical" evidence="1">
    <location>
        <begin position="291"/>
        <end position="310"/>
    </location>
</feature>
<keyword evidence="1" id="KW-1133">Transmembrane helix</keyword>